<dbReference type="InterPro" id="IPR012337">
    <property type="entry name" value="RNaseH-like_sf"/>
</dbReference>
<feature type="compositionally biased region" description="Polar residues" evidence="16">
    <location>
        <begin position="186"/>
        <end position="198"/>
    </location>
</feature>
<dbReference type="Gene3D" id="1.10.340.70">
    <property type="match status" value="1"/>
</dbReference>
<evidence type="ECO:0000256" key="2">
    <source>
        <dbReference type="ARBA" id="ARBA00022679"/>
    </source>
</evidence>
<name>A0AAQ3TZM4_PASNO</name>
<keyword evidence="12" id="KW-0239">DNA-directed DNA polymerase</keyword>
<dbReference type="CDD" id="cd09274">
    <property type="entry name" value="RNase_HI_RT_Ty3"/>
    <property type="match status" value="1"/>
</dbReference>
<evidence type="ECO:0000256" key="8">
    <source>
        <dbReference type="ARBA" id="ARBA00022801"/>
    </source>
</evidence>
<keyword evidence="6" id="KW-0064">Aspartyl protease</keyword>
<dbReference type="FunFam" id="3.30.70.270:FF:000020">
    <property type="entry name" value="Transposon Tf2-6 polyprotein-like Protein"/>
    <property type="match status" value="1"/>
</dbReference>
<dbReference type="PANTHER" id="PTHR37984">
    <property type="entry name" value="PROTEIN CBG26694"/>
    <property type="match status" value="1"/>
</dbReference>
<dbReference type="Pfam" id="PF17919">
    <property type="entry name" value="RT_RNaseH_2"/>
    <property type="match status" value="1"/>
</dbReference>
<dbReference type="Gene3D" id="3.30.70.270">
    <property type="match status" value="2"/>
</dbReference>
<reference evidence="19 20" key="1">
    <citation type="submission" date="2024-02" db="EMBL/GenBank/DDBJ databases">
        <title>High-quality chromosome-scale genome assembly of Pensacola bahiagrass (Paspalum notatum Flugge var. saurae).</title>
        <authorList>
            <person name="Vega J.M."/>
            <person name="Podio M."/>
            <person name="Orjuela J."/>
            <person name="Siena L.A."/>
            <person name="Pessino S.C."/>
            <person name="Combes M.C."/>
            <person name="Mariac C."/>
            <person name="Albertini E."/>
            <person name="Pupilli F."/>
            <person name="Ortiz J.P.A."/>
            <person name="Leblanc O."/>
        </authorList>
    </citation>
    <scope>NUCLEOTIDE SEQUENCE [LARGE SCALE GENOMIC DNA]</scope>
    <source>
        <strain evidence="19">R1</strain>
        <tissue evidence="19">Leaf</tissue>
    </source>
</reference>
<evidence type="ECO:0000256" key="16">
    <source>
        <dbReference type="SAM" id="MobiDB-lite"/>
    </source>
</evidence>
<dbReference type="Gene3D" id="3.10.20.370">
    <property type="match status" value="1"/>
</dbReference>
<dbReference type="Pfam" id="PF00665">
    <property type="entry name" value="rve"/>
    <property type="match status" value="1"/>
</dbReference>
<evidence type="ECO:0000256" key="11">
    <source>
        <dbReference type="ARBA" id="ARBA00022918"/>
    </source>
</evidence>
<keyword evidence="5" id="KW-0479">Metal-binding</keyword>
<dbReference type="CDD" id="cd01647">
    <property type="entry name" value="RT_LTR"/>
    <property type="match status" value="1"/>
</dbReference>
<dbReference type="GO" id="GO:0003964">
    <property type="term" value="F:RNA-directed DNA polymerase activity"/>
    <property type="evidence" value="ECO:0007669"/>
    <property type="project" value="UniProtKB-KW"/>
</dbReference>
<dbReference type="InterPro" id="IPR043502">
    <property type="entry name" value="DNA/RNA_pol_sf"/>
</dbReference>
<dbReference type="PROSITE" id="PS50878">
    <property type="entry name" value="RT_POL"/>
    <property type="match status" value="1"/>
</dbReference>
<proteinExistence type="predicted"/>
<evidence type="ECO:0000256" key="7">
    <source>
        <dbReference type="ARBA" id="ARBA00022759"/>
    </source>
</evidence>
<dbReference type="SUPFAM" id="SSF50630">
    <property type="entry name" value="Acid proteases"/>
    <property type="match status" value="1"/>
</dbReference>
<sequence length="1386" mass="154881">MNPDTKIILDEIAQHFDAHDAKWDQRARDQEAQWDAAFADFTRSLEDRVGALEQAAAVFDEWRPGMEGLVDDIKLEVTKLSKHWERAVLDKTIDSKGVLAPSPTAAERPPAGSTANRPYGHRIDNTHRDDGCGGVFTMDHHPVKGAYTEEVVEARRRPDYRKNEGTAGSSRNYAYSNSWKSVVQSSLPARPGVNTTSAEEPKKLDNDRVKATDDKLAALRAFRRAKGLCQRCAEKWSKDHRCPTTVQLDALQKVWDLFQLSEESPSEVYEEEMASDQLFLTVSVAAVQGLESSRTMRFQGMLQGQAILILVDSSSSHTFLSSKVADKVVGVSPLPVPIAVQVADGGRLPCGTHIKQAHWQLDECNFFTDMKILDLSCYDLIVGMDWLEAYSPMQVHWLQKWMIIPYQNASVLLQGLVPELPAGSVVEVAAITQEQPDLSVMGLHPELVQLLESYVDVFDKPTGLPPSRSCDHAIPLVPGASPVRIRPYRYPPAVKDEIETQVVEMLKSGIIQHSQSAFSSPVLLVKKKDLSWRFCVDFRHLNAITIKTVYPVPIIEELLDELGQASWFTSLDLIAGYHQILLQPGEGPKTAFQTHSGHYEFRVMAFGLSGAPATFQKAMNSTLAPYLRKFVLVFFDDILIYSATQEDHLHHIRLVLELLQKDQWKIAYLGHLISSQGVATDPSKISAVANWPTPTSVKELKSFLGLAGYYRRFVHHFGVIARPLNDLLKKGALFVWTSQHDGAFQALKEALITAPVLALPNFSVPFCIETDASGVGVGAVLMQQGHPLAYLSKALGPRTMGLSAYEKEYLAILIAIEHWRHYLQLGEFLIYTDHRSLAQLSEQCLHTPWQQKVFTRLLGLQYKVIYKKGTDNKAADALSRYPFQHPECAALSSCEPQWITEIIDSYTNDPPSSQLLAQLAVNSNDVHFTLVNGVIRYNGKIWIGNHPALHNKLINAFHSSAIGGHSVVPVTLARLKQLFAWRGMKSAVKSFVQSCQVCQQAKPDRSRSPGLLQPLPVPATVWEIISMDFIEGLPSFGHANCILVVVDLFTKYVHFIALHHPFTASSVARVFHDQVYKHHGLPQAIVSDRDRIFLSRFWQQLFQLVDVQLRMSTSYHPQSDAQTERVNQCLETCPNKWSSWLPVAQLWYNSSPHSTTGRAPFQLLYGYLPRHFGISDTLVVAPSDLDSWWTERQLMTDAIRQHLDMLRPHQELIEVGLQIFWALPNSRHALGRVAYKLQLPASAAIHPVFHVSQLKRAVGSGFTASPVLPDPSFEWSIPLQIIGRRTVTRGRDSVPQVLVQWSQMPESLATWEDIEALKQQFPRAAVWGHPASQDGGNVSELVGPSAAKEVIASGPGRARRNRSNNRNVFGPEWLNVLLAPSALSGI</sequence>
<keyword evidence="20" id="KW-1185">Reference proteome</keyword>
<keyword evidence="7" id="KW-0255">Endonuclease</keyword>
<evidence type="ECO:0000256" key="13">
    <source>
        <dbReference type="ARBA" id="ARBA00023125"/>
    </source>
</evidence>
<feature type="region of interest" description="Disordered" evidence="16">
    <location>
        <begin position="186"/>
        <end position="205"/>
    </location>
</feature>
<keyword evidence="1" id="KW-0645">Protease</keyword>
<evidence type="ECO:0000256" key="15">
    <source>
        <dbReference type="ARBA" id="ARBA00023268"/>
    </source>
</evidence>
<dbReference type="SUPFAM" id="SSF54160">
    <property type="entry name" value="Chromo domain-like"/>
    <property type="match status" value="1"/>
</dbReference>
<dbReference type="GO" id="GO:0003677">
    <property type="term" value="F:DNA binding"/>
    <property type="evidence" value="ECO:0007669"/>
    <property type="project" value="UniProtKB-KW"/>
</dbReference>
<dbReference type="Pfam" id="PF24626">
    <property type="entry name" value="SH3_Tf2-1"/>
    <property type="match status" value="1"/>
</dbReference>
<feature type="region of interest" description="Disordered" evidence="16">
    <location>
        <begin position="99"/>
        <end position="122"/>
    </location>
</feature>
<dbReference type="InterPro" id="IPR041588">
    <property type="entry name" value="Integrase_H2C2"/>
</dbReference>
<dbReference type="InterPro" id="IPR036397">
    <property type="entry name" value="RNaseH_sf"/>
</dbReference>
<dbReference type="Gene3D" id="3.10.10.10">
    <property type="entry name" value="HIV Type 1 Reverse Transcriptase, subunit A, domain 1"/>
    <property type="match status" value="1"/>
</dbReference>
<dbReference type="InterPro" id="IPR043128">
    <property type="entry name" value="Rev_trsase/Diguanyl_cyclase"/>
</dbReference>
<keyword evidence="11" id="KW-0695">RNA-directed DNA polymerase</keyword>
<dbReference type="GO" id="GO:0003887">
    <property type="term" value="F:DNA-directed DNA polymerase activity"/>
    <property type="evidence" value="ECO:0007669"/>
    <property type="project" value="UniProtKB-KW"/>
</dbReference>
<dbReference type="PROSITE" id="PS50994">
    <property type="entry name" value="INTEGRASE"/>
    <property type="match status" value="1"/>
</dbReference>
<evidence type="ECO:0000256" key="12">
    <source>
        <dbReference type="ARBA" id="ARBA00022932"/>
    </source>
</evidence>
<dbReference type="GO" id="GO:0015074">
    <property type="term" value="P:DNA integration"/>
    <property type="evidence" value="ECO:0007669"/>
    <property type="project" value="UniProtKB-KW"/>
</dbReference>
<dbReference type="SUPFAM" id="SSF56672">
    <property type="entry name" value="DNA/RNA polymerases"/>
    <property type="match status" value="1"/>
</dbReference>
<evidence type="ECO:0000256" key="9">
    <source>
        <dbReference type="ARBA" id="ARBA00022842"/>
    </source>
</evidence>
<evidence type="ECO:0000259" key="18">
    <source>
        <dbReference type="PROSITE" id="PS50994"/>
    </source>
</evidence>
<dbReference type="EMBL" id="CP144750">
    <property type="protein sequence ID" value="WVZ80012.1"/>
    <property type="molecule type" value="Genomic_DNA"/>
</dbReference>
<keyword evidence="4" id="KW-0540">Nuclease</keyword>
<dbReference type="Gene3D" id="2.40.70.10">
    <property type="entry name" value="Acid Proteases"/>
    <property type="match status" value="1"/>
</dbReference>
<dbReference type="InterPro" id="IPR021109">
    <property type="entry name" value="Peptidase_aspartic_dom_sf"/>
</dbReference>
<dbReference type="SUPFAM" id="SSF53098">
    <property type="entry name" value="Ribonuclease H-like"/>
    <property type="match status" value="1"/>
</dbReference>
<keyword evidence="9" id="KW-0460">Magnesium</keyword>
<feature type="domain" description="Reverse transcriptase" evidence="17">
    <location>
        <begin position="506"/>
        <end position="708"/>
    </location>
</feature>
<evidence type="ECO:0008006" key="21">
    <source>
        <dbReference type="Google" id="ProtNLM"/>
    </source>
</evidence>
<feature type="domain" description="Integrase catalytic" evidence="18">
    <location>
        <begin position="1012"/>
        <end position="1131"/>
    </location>
</feature>
<evidence type="ECO:0000256" key="3">
    <source>
        <dbReference type="ARBA" id="ARBA00022695"/>
    </source>
</evidence>
<dbReference type="Gene3D" id="3.30.420.10">
    <property type="entry name" value="Ribonuclease H-like superfamily/Ribonuclease H"/>
    <property type="match status" value="1"/>
</dbReference>
<dbReference type="InterPro" id="IPR016197">
    <property type="entry name" value="Chromo-like_dom_sf"/>
</dbReference>
<evidence type="ECO:0000313" key="20">
    <source>
        <dbReference type="Proteomes" id="UP001341281"/>
    </source>
</evidence>
<dbReference type="InterPro" id="IPR050951">
    <property type="entry name" value="Retrovirus_Pol_polyprotein"/>
</dbReference>
<evidence type="ECO:0000256" key="1">
    <source>
        <dbReference type="ARBA" id="ARBA00022670"/>
    </source>
</evidence>
<dbReference type="CDD" id="cd00303">
    <property type="entry name" value="retropepsin_like"/>
    <property type="match status" value="1"/>
</dbReference>
<evidence type="ECO:0000313" key="19">
    <source>
        <dbReference type="EMBL" id="WVZ80012.1"/>
    </source>
</evidence>
<dbReference type="Pfam" id="PF00078">
    <property type="entry name" value="RVT_1"/>
    <property type="match status" value="1"/>
</dbReference>
<dbReference type="PANTHER" id="PTHR37984:SF5">
    <property type="entry name" value="PROTEIN NYNRIN-LIKE"/>
    <property type="match status" value="1"/>
</dbReference>
<gene>
    <name evidence="19" type="ORF">U9M48_027530</name>
</gene>
<dbReference type="GO" id="GO:0004190">
    <property type="term" value="F:aspartic-type endopeptidase activity"/>
    <property type="evidence" value="ECO:0007669"/>
    <property type="project" value="UniProtKB-KW"/>
</dbReference>
<keyword evidence="15" id="KW-0511">Multifunctional enzyme</keyword>
<dbReference type="GO" id="GO:0006310">
    <property type="term" value="P:DNA recombination"/>
    <property type="evidence" value="ECO:0007669"/>
    <property type="project" value="UniProtKB-KW"/>
</dbReference>
<dbReference type="GO" id="GO:0006508">
    <property type="term" value="P:proteolysis"/>
    <property type="evidence" value="ECO:0007669"/>
    <property type="project" value="UniProtKB-KW"/>
</dbReference>
<organism evidence="19 20">
    <name type="scientific">Paspalum notatum var. saurae</name>
    <dbReference type="NCBI Taxonomy" id="547442"/>
    <lineage>
        <taxon>Eukaryota</taxon>
        <taxon>Viridiplantae</taxon>
        <taxon>Streptophyta</taxon>
        <taxon>Embryophyta</taxon>
        <taxon>Tracheophyta</taxon>
        <taxon>Spermatophyta</taxon>
        <taxon>Magnoliopsida</taxon>
        <taxon>Liliopsida</taxon>
        <taxon>Poales</taxon>
        <taxon>Poaceae</taxon>
        <taxon>PACMAD clade</taxon>
        <taxon>Panicoideae</taxon>
        <taxon>Andropogonodae</taxon>
        <taxon>Paspaleae</taxon>
        <taxon>Paspalinae</taxon>
        <taxon>Paspalum</taxon>
    </lineage>
</organism>
<accession>A0AAQ3TZM4</accession>
<evidence type="ECO:0000256" key="4">
    <source>
        <dbReference type="ARBA" id="ARBA00022722"/>
    </source>
</evidence>
<evidence type="ECO:0000259" key="17">
    <source>
        <dbReference type="PROSITE" id="PS50878"/>
    </source>
</evidence>
<keyword evidence="14" id="KW-0233">DNA recombination</keyword>
<dbReference type="InterPro" id="IPR056924">
    <property type="entry name" value="SH3_Tf2-1"/>
</dbReference>
<keyword evidence="10" id="KW-0229">DNA integration</keyword>
<dbReference type="InterPro" id="IPR001584">
    <property type="entry name" value="Integrase_cat-core"/>
</dbReference>
<dbReference type="Proteomes" id="UP001341281">
    <property type="component" value="Chromosome 06"/>
</dbReference>
<dbReference type="GO" id="GO:0004519">
    <property type="term" value="F:endonuclease activity"/>
    <property type="evidence" value="ECO:0007669"/>
    <property type="project" value="UniProtKB-KW"/>
</dbReference>
<keyword evidence="2" id="KW-0808">Transferase</keyword>
<keyword evidence="3" id="KW-0548">Nucleotidyltransferase</keyword>
<evidence type="ECO:0000256" key="14">
    <source>
        <dbReference type="ARBA" id="ARBA00023172"/>
    </source>
</evidence>
<keyword evidence="8" id="KW-0378">Hydrolase</keyword>
<dbReference type="InterPro" id="IPR041577">
    <property type="entry name" value="RT_RNaseH_2"/>
</dbReference>
<evidence type="ECO:0000256" key="10">
    <source>
        <dbReference type="ARBA" id="ARBA00022908"/>
    </source>
</evidence>
<dbReference type="InterPro" id="IPR000477">
    <property type="entry name" value="RT_dom"/>
</dbReference>
<protein>
    <recommendedName>
        <fullName evidence="21">Reverse transcriptase</fullName>
    </recommendedName>
</protein>
<evidence type="ECO:0000256" key="5">
    <source>
        <dbReference type="ARBA" id="ARBA00022723"/>
    </source>
</evidence>
<dbReference type="Pfam" id="PF17921">
    <property type="entry name" value="Integrase_H2C2"/>
    <property type="match status" value="1"/>
</dbReference>
<dbReference type="Pfam" id="PF08284">
    <property type="entry name" value="RVP_2"/>
    <property type="match status" value="1"/>
</dbReference>
<evidence type="ECO:0000256" key="6">
    <source>
        <dbReference type="ARBA" id="ARBA00022750"/>
    </source>
</evidence>
<keyword evidence="13" id="KW-0238">DNA-binding</keyword>
<dbReference type="GO" id="GO:0046872">
    <property type="term" value="F:metal ion binding"/>
    <property type="evidence" value="ECO:0007669"/>
    <property type="project" value="UniProtKB-KW"/>
</dbReference>